<feature type="compositionally biased region" description="Polar residues" evidence="1">
    <location>
        <begin position="108"/>
        <end position="121"/>
    </location>
</feature>
<dbReference type="EMBL" id="JAQQWP010000004">
    <property type="protein sequence ID" value="KAK8120412.1"/>
    <property type="molecule type" value="Genomic_DNA"/>
</dbReference>
<evidence type="ECO:0000313" key="3">
    <source>
        <dbReference type="Proteomes" id="UP001392437"/>
    </source>
</evidence>
<sequence>MDTSKTTKRAAGSLSAGTERPLRVDCKDLSGGRNYQTSQLKAFDKLSRETRVSAAKRVAGSSINATTLEAINRMERSCKRRKIVQQNNPSREESVESSPTPSPETPFDQPQSQDQINTNAAPATGPAVDENYHFSRAAPQAIANLVPSTLNYAIRRDTTADCQTAVVTMGFPRDPVKMQYCITTIDIIQKKVEYYALKLYGIEIETEGEKRYAVLAGVRIDPEHSMTFRRCRTACIKELFGKQIDEAIDTCPFRLAEYEFGRLIETECVTMTINSDAKGGALISLYMGLRGGTEIRDSLYPNLQR</sequence>
<keyword evidence="3" id="KW-1185">Reference proteome</keyword>
<proteinExistence type="predicted"/>
<dbReference type="Proteomes" id="UP001392437">
    <property type="component" value="Unassembled WGS sequence"/>
</dbReference>
<evidence type="ECO:0000313" key="2">
    <source>
        <dbReference type="EMBL" id="KAK8120412.1"/>
    </source>
</evidence>
<protein>
    <submittedName>
        <fullName evidence="2">Uncharacterized protein</fullName>
    </submittedName>
</protein>
<accession>A0AAW0QZK6</accession>
<evidence type="ECO:0000256" key="1">
    <source>
        <dbReference type="SAM" id="MobiDB-lite"/>
    </source>
</evidence>
<name>A0AAW0QZK6_9PEZI</name>
<feature type="region of interest" description="Disordered" evidence="1">
    <location>
        <begin position="82"/>
        <end position="128"/>
    </location>
</feature>
<reference evidence="2 3" key="1">
    <citation type="submission" date="2023-01" db="EMBL/GenBank/DDBJ databases">
        <title>Analysis of 21 Apiospora genomes using comparative genomics revels a genus with tremendous synthesis potential of carbohydrate active enzymes and secondary metabolites.</title>
        <authorList>
            <person name="Sorensen T."/>
        </authorList>
    </citation>
    <scope>NUCLEOTIDE SEQUENCE [LARGE SCALE GENOMIC DNA]</scope>
    <source>
        <strain evidence="2 3">CBS 117206</strain>
    </source>
</reference>
<comment type="caution">
    <text evidence="2">The sequence shown here is derived from an EMBL/GenBank/DDBJ whole genome shotgun (WGS) entry which is preliminary data.</text>
</comment>
<gene>
    <name evidence="2" type="ORF">PG999_004532</name>
</gene>
<feature type="compositionally biased region" description="Basic and acidic residues" evidence="1">
    <location>
        <begin position="20"/>
        <end position="30"/>
    </location>
</feature>
<feature type="region of interest" description="Disordered" evidence="1">
    <location>
        <begin position="1"/>
        <end position="37"/>
    </location>
</feature>
<organism evidence="2 3">
    <name type="scientific">Apiospora kogelbergensis</name>
    <dbReference type="NCBI Taxonomy" id="1337665"/>
    <lineage>
        <taxon>Eukaryota</taxon>
        <taxon>Fungi</taxon>
        <taxon>Dikarya</taxon>
        <taxon>Ascomycota</taxon>
        <taxon>Pezizomycotina</taxon>
        <taxon>Sordariomycetes</taxon>
        <taxon>Xylariomycetidae</taxon>
        <taxon>Amphisphaeriales</taxon>
        <taxon>Apiosporaceae</taxon>
        <taxon>Apiospora</taxon>
    </lineage>
</organism>
<dbReference type="AlphaFoldDB" id="A0AAW0QZK6"/>